<keyword evidence="4 7" id="KW-0472">Membrane</keyword>
<proteinExistence type="predicted"/>
<evidence type="ECO:0000256" key="4">
    <source>
        <dbReference type="ARBA" id="ARBA00023136"/>
    </source>
</evidence>
<keyword evidence="7" id="KW-1133">Transmembrane helix</keyword>
<dbReference type="InterPro" id="IPR003406">
    <property type="entry name" value="Glyco_trans_14"/>
</dbReference>
<keyword evidence="5" id="KW-0325">Glycoprotein</keyword>
<dbReference type="GO" id="GO:0016757">
    <property type="term" value="F:glycosyltransferase activity"/>
    <property type="evidence" value="ECO:0007669"/>
    <property type="project" value="UniProtKB-KW"/>
</dbReference>
<feature type="transmembrane region" description="Helical" evidence="7">
    <location>
        <begin position="840"/>
        <end position="861"/>
    </location>
</feature>
<keyword evidence="9" id="KW-1185">Reference proteome</keyword>
<dbReference type="GO" id="GO:0016020">
    <property type="term" value="C:membrane"/>
    <property type="evidence" value="ECO:0007669"/>
    <property type="project" value="UniProtKB-SubCell"/>
</dbReference>
<sequence>MAQPRVGVCTKLALPAGILVLLLMALLLLAGTDDLARFTVSRRLQQLPPANASEAELDWEVVPSALDLDPRLQHLLDRHNMSSEETVLPDKPEVQEKGNPPSSLPGAQKFRHAAINQKTACTTQLQFPKVAMLFLTRGQLYHAETWRHWFREAEGLVPYSALPAAACKNLTRMANAPAASSPVSAVSRRALMDWPSWTGWGPRGSDRCWCEPEHLQSMRSACLPDANLHPLQRQHLFNVYVHTQPNFTGFAQDSVFYGYEIADRVEVTWGTITMVDAARHLLREALQDPSNQKMMMLSESGIPLWPPQFVYQQLLAENRSRLDSCGLKYTDPSRWSARMSIPGGLRRHEFRKSSQWFALRRDHAELALDEVPVYERFAKYCVPGWDKDYRRDRWCFSDEHYIPTLLATSQLGHETDCEGLLVSVDWRGINGPHPRSYQPEESDALLLDDLRRVEGCNDVKEVMRKSRDSFLDLRDAAPGALLCGTANKQPIPEYTLQVEPTCPLFARKFPLDTARNVLRTVAGCDSQLGLTSPHSCINPAELPPDQLTPMEQKQQQELCWMGKGAMMPGLYTTEGARCRFEEGPMQRALLCLFSGLLPCALAIASDYNYDINYYNDYELFDKGYQYEEHGTPPEYVSPYAGSYEDEMYGDFFEDHEEKTADCRLDKDGVPKFNGTAPCDIKVSGVDRQLANLTGGLDGLYKLWSCEGGRPLYKRDDPATRLMWYSSHFLDWEVTNETLAHDVVDEDILLYGGSRREPRANLVSNWKVQSRLLKGYSGQEDYAPISLELVCADGSKQEAPKDFESNFGKVPLISDEEFSQQLRATYQNAADRSVAKSGSHLGLIIMVFVALGLGIVFGLPYFNRLRKEGALDTVAEEGRQTQEVQLEGIDDNYCDEFVCTSSPQVEQNIRALARDLLRLTTYTGSLYTKGVRYKDPYRSFEGLDKLQGQTYISQTVGKPKVLVKRMRMLDKGKAQIDWRLRGSVMAAEVDVDFQSDFTLDLITGRVTSVEERWSLDNCSGSGKAFFNITRAAWSARQGVEDLKSGASNLLNRLRGDQDDGSAQGASMSSGAMDPTKFTQENDPTFQDGLTIITLLAIFYAMWKAYSIIFKV</sequence>
<accession>A0AAW1RTH7</accession>
<dbReference type="EMBL" id="JALJOS010000007">
    <property type="protein sequence ID" value="KAK9836646.1"/>
    <property type="molecule type" value="Genomic_DNA"/>
</dbReference>
<dbReference type="AlphaFoldDB" id="A0AAW1RTH7"/>
<feature type="transmembrane region" description="Helical" evidence="7">
    <location>
        <begin position="1088"/>
        <end position="1107"/>
    </location>
</feature>
<protein>
    <recommendedName>
        <fullName evidence="10">VASt domain-containing protein</fullName>
    </recommendedName>
</protein>
<evidence type="ECO:0000256" key="2">
    <source>
        <dbReference type="ARBA" id="ARBA00022676"/>
    </source>
</evidence>
<feature type="compositionally biased region" description="Basic and acidic residues" evidence="6">
    <location>
        <begin position="83"/>
        <end position="96"/>
    </location>
</feature>
<comment type="caution">
    <text evidence="8">The sequence shown here is derived from an EMBL/GenBank/DDBJ whole genome shotgun (WGS) entry which is preliminary data.</text>
</comment>
<feature type="transmembrane region" description="Helical" evidence="7">
    <location>
        <begin position="12"/>
        <end position="31"/>
    </location>
</feature>
<reference evidence="8 9" key="1">
    <citation type="journal article" date="2024" name="Nat. Commun.">
        <title>Phylogenomics reveals the evolutionary origins of lichenization in chlorophyte algae.</title>
        <authorList>
            <person name="Puginier C."/>
            <person name="Libourel C."/>
            <person name="Otte J."/>
            <person name="Skaloud P."/>
            <person name="Haon M."/>
            <person name="Grisel S."/>
            <person name="Petersen M."/>
            <person name="Berrin J.G."/>
            <person name="Delaux P.M."/>
            <person name="Dal Grande F."/>
            <person name="Keller J."/>
        </authorList>
    </citation>
    <scope>NUCLEOTIDE SEQUENCE [LARGE SCALE GENOMIC DNA]</scope>
    <source>
        <strain evidence="8 9">SAG 2145</strain>
    </source>
</reference>
<evidence type="ECO:0000313" key="8">
    <source>
        <dbReference type="EMBL" id="KAK9836646.1"/>
    </source>
</evidence>
<evidence type="ECO:0000256" key="7">
    <source>
        <dbReference type="SAM" id="Phobius"/>
    </source>
</evidence>
<dbReference type="PANTHER" id="PTHR31042">
    <property type="entry name" value="CORE-2/I-BRANCHING BETA-1,6-N-ACETYLGLUCOSAMINYLTRANSFERASE FAMILY PROTEIN-RELATED"/>
    <property type="match status" value="1"/>
</dbReference>
<organism evidence="8 9">
    <name type="scientific">Apatococcus lobatus</name>
    <dbReference type="NCBI Taxonomy" id="904363"/>
    <lineage>
        <taxon>Eukaryota</taxon>
        <taxon>Viridiplantae</taxon>
        <taxon>Chlorophyta</taxon>
        <taxon>core chlorophytes</taxon>
        <taxon>Trebouxiophyceae</taxon>
        <taxon>Chlorellales</taxon>
        <taxon>Chlorellaceae</taxon>
        <taxon>Apatococcus</taxon>
    </lineage>
</organism>
<feature type="compositionally biased region" description="Low complexity" evidence="6">
    <location>
        <begin position="1059"/>
        <end position="1072"/>
    </location>
</feature>
<dbReference type="InterPro" id="IPR044174">
    <property type="entry name" value="BC10-like"/>
</dbReference>
<dbReference type="Pfam" id="PF02485">
    <property type="entry name" value="Branch"/>
    <property type="match status" value="1"/>
</dbReference>
<evidence type="ECO:0000256" key="6">
    <source>
        <dbReference type="SAM" id="MobiDB-lite"/>
    </source>
</evidence>
<keyword evidence="3" id="KW-0808">Transferase</keyword>
<gene>
    <name evidence="8" type="ORF">WJX74_005238</name>
</gene>
<comment type="subcellular location">
    <subcellularLocation>
        <location evidence="1">Membrane</location>
        <topology evidence="1">Single-pass type II membrane protein</topology>
    </subcellularLocation>
</comment>
<evidence type="ECO:0000256" key="3">
    <source>
        <dbReference type="ARBA" id="ARBA00022679"/>
    </source>
</evidence>
<keyword evidence="7" id="KW-0812">Transmembrane</keyword>
<feature type="region of interest" description="Disordered" evidence="6">
    <location>
        <begin position="83"/>
        <end position="107"/>
    </location>
</feature>
<name>A0AAW1RTH7_9CHLO</name>
<evidence type="ECO:0000313" key="9">
    <source>
        <dbReference type="Proteomes" id="UP001438707"/>
    </source>
</evidence>
<feature type="region of interest" description="Disordered" evidence="6">
    <location>
        <begin position="1054"/>
        <end position="1078"/>
    </location>
</feature>
<evidence type="ECO:0000256" key="5">
    <source>
        <dbReference type="ARBA" id="ARBA00023180"/>
    </source>
</evidence>
<evidence type="ECO:0000256" key="1">
    <source>
        <dbReference type="ARBA" id="ARBA00004606"/>
    </source>
</evidence>
<dbReference type="PANTHER" id="PTHR31042:SF150">
    <property type="entry name" value="OS06G0661900 PROTEIN"/>
    <property type="match status" value="1"/>
</dbReference>
<keyword evidence="2" id="KW-0328">Glycosyltransferase</keyword>
<dbReference type="Proteomes" id="UP001438707">
    <property type="component" value="Unassembled WGS sequence"/>
</dbReference>
<evidence type="ECO:0008006" key="10">
    <source>
        <dbReference type="Google" id="ProtNLM"/>
    </source>
</evidence>